<dbReference type="AlphaFoldDB" id="A0A811K1I2"/>
<dbReference type="GO" id="GO:0015175">
    <property type="term" value="F:neutral L-amino acid transmembrane transporter activity"/>
    <property type="evidence" value="ECO:0007669"/>
    <property type="project" value="TreeGrafter"/>
</dbReference>
<dbReference type="Proteomes" id="UP000614601">
    <property type="component" value="Unassembled WGS sequence"/>
</dbReference>
<feature type="region of interest" description="Disordered" evidence="8">
    <location>
        <begin position="471"/>
        <end position="496"/>
    </location>
</feature>
<gene>
    <name evidence="9" type="ORF">BOKJ2_LOCUS2605</name>
</gene>
<keyword evidence="6 7" id="KW-0472">Membrane</keyword>
<feature type="transmembrane region" description="Helical" evidence="7">
    <location>
        <begin position="211"/>
        <end position="236"/>
    </location>
</feature>
<protein>
    <recommendedName>
        <fullName evidence="7">Amino acid transporter</fullName>
    </recommendedName>
</protein>
<dbReference type="InterPro" id="IPR001991">
    <property type="entry name" value="Na-dicarboxylate_symporter"/>
</dbReference>
<evidence type="ECO:0000256" key="6">
    <source>
        <dbReference type="ARBA" id="ARBA00023136"/>
    </source>
</evidence>
<evidence type="ECO:0000313" key="10">
    <source>
        <dbReference type="Proteomes" id="UP000614601"/>
    </source>
</evidence>
<dbReference type="SUPFAM" id="SSF118215">
    <property type="entry name" value="Proton glutamate symport protein"/>
    <property type="match status" value="1"/>
</dbReference>
<dbReference type="GO" id="GO:0005313">
    <property type="term" value="F:L-glutamate transmembrane transporter activity"/>
    <property type="evidence" value="ECO:0007669"/>
    <property type="project" value="TreeGrafter"/>
</dbReference>
<sequence length="496" mass="53833">MGLRDNREHLLLVLTLAGVVVGCVVGFSCRLAHPSDQVIEYIGFPGNMLMNMLKMTILPLVAASLISGLSQLDAKQSGRIGGYAFCYYGLTTTLAVFTGITLVLIIHPGDPSIRNDDLKPKPIESTNVTALDKIMDLVRNMFPDNIVQSSFNTLETRHEYFTDHNGNQHQRLIPEYKMGMNVLGIIVFCIATGLIISFVGEKAKPLADFFIALDVVITTMVGLIMWYSPIGIASLIAEKILEIDDVFKTVKTLAMYMVTVVAGLGIHLFITIPLIYFIASRKNPYAYMKGLGQAMATALGTGSSAASLPATFRCLEQNNKCEPRFTKFVLPVGAMINMDGTALYEAVASIFIAQLNGISLSIGQVLTVSLTATLASIGAASIPSAGLVTMLIVLTAVGLPVEDVSLIFAVDWFLDRLRTCVNVTGDGFGVGFVQAMCTRGEVHPTIEPTPTQMSDTKFFNSLDHVDKNRFEESTSSAASTDSNVRIQIEPTERHRL</sequence>
<evidence type="ECO:0000313" key="9">
    <source>
        <dbReference type="EMBL" id="CAD5209288.1"/>
    </source>
</evidence>
<feature type="transmembrane region" description="Helical" evidence="7">
    <location>
        <begin position="50"/>
        <end position="72"/>
    </location>
</feature>
<evidence type="ECO:0000256" key="4">
    <source>
        <dbReference type="ARBA" id="ARBA00022692"/>
    </source>
</evidence>
<feature type="transmembrane region" description="Helical" evidence="7">
    <location>
        <begin position="84"/>
        <end position="106"/>
    </location>
</feature>
<proteinExistence type="inferred from homology"/>
<dbReference type="OrthoDB" id="5877963at2759"/>
<keyword evidence="4 7" id="KW-0812">Transmembrane</keyword>
<dbReference type="InterPro" id="IPR050746">
    <property type="entry name" value="DAACS"/>
</dbReference>
<dbReference type="PANTHER" id="PTHR11958">
    <property type="entry name" value="SODIUM/DICARBOXYLATE SYMPORTER-RELATED"/>
    <property type="match status" value="1"/>
</dbReference>
<reference evidence="9" key="1">
    <citation type="submission" date="2020-09" db="EMBL/GenBank/DDBJ databases">
        <authorList>
            <person name="Kikuchi T."/>
        </authorList>
    </citation>
    <scope>NUCLEOTIDE SEQUENCE</scope>
    <source>
        <strain evidence="9">SH1</strain>
    </source>
</reference>
<evidence type="ECO:0000256" key="5">
    <source>
        <dbReference type="ARBA" id="ARBA00022989"/>
    </source>
</evidence>
<comment type="caution">
    <text evidence="9">The sequence shown here is derived from an EMBL/GenBank/DDBJ whole genome shotgun (WGS) entry which is preliminary data.</text>
</comment>
<dbReference type="Proteomes" id="UP000783686">
    <property type="component" value="Unassembled WGS sequence"/>
</dbReference>
<feature type="transmembrane region" description="Helical" evidence="7">
    <location>
        <begin position="256"/>
        <end position="279"/>
    </location>
</feature>
<dbReference type="Pfam" id="PF00375">
    <property type="entry name" value="SDF"/>
    <property type="match status" value="1"/>
</dbReference>
<dbReference type="GO" id="GO:0015501">
    <property type="term" value="F:glutamate:sodium symporter activity"/>
    <property type="evidence" value="ECO:0007669"/>
    <property type="project" value="TreeGrafter"/>
</dbReference>
<keyword evidence="3 7" id="KW-0813">Transport</keyword>
<dbReference type="InterPro" id="IPR036458">
    <property type="entry name" value="Na:dicarbo_symporter_sf"/>
</dbReference>
<keyword evidence="7" id="KW-0769">Symport</keyword>
<keyword evidence="5 7" id="KW-1133">Transmembrane helix</keyword>
<dbReference type="EMBL" id="CAJFCW020000002">
    <property type="protein sequence ID" value="CAG9088937.1"/>
    <property type="molecule type" value="Genomic_DNA"/>
</dbReference>
<organism evidence="9 10">
    <name type="scientific">Bursaphelenchus okinawaensis</name>
    <dbReference type="NCBI Taxonomy" id="465554"/>
    <lineage>
        <taxon>Eukaryota</taxon>
        <taxon>Metazoa</taxon>
        <taxon>Ecdysozoa</taxon>
        <taxon>Nematoda</taxon>
        <taxon>Chromadorea</taxon>
        <taxon>Rhabditida</taxon>
        <taxon>Tylenchina</taxon>
        <taxon>Tylenchomorpha</taxon>
        <taxon>Aphelenchoidea</taxon>
        <taxon>Aphelenchoididae</taxon>
        <taxon>Bursaphelenchus</taxon>
    </lineage>
</organism>
<evidence type="ECO:0000256" key="3">
    <source>
        <dbReference type="ARBA" id="ARBA00022448"/>
    </source>
</evidence>
<evidence type="ECO:0000256" key="7">
    <source>
        <dbReference type="RuleBase" id="RU361216"/>
    </source>
</evidence>
<dbReference type="EMBL" id="CAJFDH010000002">
    <property type="protein sequence ID" value="CAD5209288.1"/>
    <property type="molecule type" value="Genomic_DNA"/>
</dbReference>
<evidence type="ECO:0000256" key="2">
    <source>
        <dbReference type="ARBA" id="ARBA00006148"/>
    </source>
</evidence>
<name>A0A811K1I2_9BILA</name>
<keyword evidence="10" id="KW-1185">Reference proteome</keyword>
<dbReference type="PROSITE" id="PS51257">
    <property type="entry name" value="PROKAR_LIPOPROTEIN"/>
    <property type="match status" value="1"/>
</dbReference>
<evidence type="ECO:0000256" key="8">
    <source>
        <dbReference type="SAM" id="MobiDB-lite"/>
    </source>
</evidence>
<dbReference type="Gene3D" id="1.10.3860.10">
    <property type="entry name" value="Sodium:dicarboxylate symporter"/>
    <property type="match status" value="1"/>
</dbReference>
<comment type="similarity">
    <text evidence="2 7">Belongs to the dicarboxylate/amino acid:cation symporter (DAACS) (TC 2.A.23) family.</text>
</comment>
<dbReference type="PRINTS" id="PR00173">
    <property type="entry name" value="EDTRNSPORT"/>
</dbReference>
<dbReference type="PANTHER" id="PTHR11958:SF63">
    <property type="entry name" value="AMINO ACID TRANSPORTER"/>
    <property type="match status" value="1"/>
</dbReference>
<dbReference type="GO" id="GO:0005886">
    <property type="term" value="C:plasma membrane"/>
    <property type="evidence" value="ECO:0007669"/>
    <property type="project" value="TreeGrafter"/>
</dbReference>
<feature type="transmembrane region" description="Helical" evidence="7">
    <location>
        <begin position="178"/>
        <end position="199"/>
    </location>
</feature>
<comment type="subcellular location">
    <subcellularLocation>
        <location evidence="1 7">Membrane</location>
        <topology evidence="1 7">Multi-pass membrane protein</topology>
    </subcellularLocation>
</comment>
<evidence type="ECO:0000256" key="1">
    <source>
        <dbReference type="ARBA" id="ARBA00004141"/>
    </source>
</evidence>
<accession>A0A811K1I2</accession>